<proteinExistence type="inferred from homology"/>
<dbReference type="Proteomes" id="UP000318478">
    <property type="component" value="Unassembled WGS sequence"/>
</dbReference>
<comment type="caution">
    <text evidence="8">The sequence shown here is derived from an EMBL/GenBank/DDBJ whole genome shotgun (WGS) entry which is preliminary data.</text>
</comment>
<reference evidence="8 9" key="1">
    <citation type="submission" date="2019-02" db="EMBL/GenBank/DDBJ databases">
        <title>Deep-cultivation of Planctomycetes and their phenomic and genomic characterization uncovers novel biology.</title>
        <authorList>
            <person name="Wiegand S."/>
            <person name="Jogler M."/>
            <person name="Boedeker C."/>
            <person name="Pinto D."/>
            <person name="Vollmers J."/>
            <person name="Rivas-Marin E."/>
            <person name="Kohn T."/>
            <person name="Peeters S.H."/>
            <person name="Heuer A."/>
            <person name="Rast P."/>
            <person name="Oberbeckmann S."/>
            <person name="Bunk B."/>
            <person name="Jeske O."/>
            <person name="Meyerdierks A."/>
            <person name="Storesund J.E."/>
            <person name="Kallscheuer N."/>
            <person name="Luecker S."/>
            <person name="Lage O.M."/>
            <person name="Pohl T."/>
            <person name="Merkel B.J."/>
            <person name="Hornburger P."/>
            <person name="Mueller R.-W."/>
            <person name="Bruemmer F."/>
            <person name="Labrenz M."/>
            <person name="Spormann A.M."/>
            <person name="Op Den Camp H."/>
            <person name="Overmann J."/>
            <person name="Amann R."/>
            <person name="Jetten M.S.M."/>
            <person name="Mascher T."/>
            <person name="Medema M.H."/>
            <person name="Devos D.P."/>
            <person name="Kaster A.-K."/>
            <person name="Ovreas L."/>
            <person name="Rohde M."/>
            <person name="Galperin M.Y."/>
            <person name="Jogler C."/>
        </authorList>
    </citation>
    <scope>NUCLEOTIDE SEQUENCE [LARGE SCALE GENOMIC DNA]</scope>
    <source>
        <strain evidence="8 9">Pla123a</strain>
    </source>
</reference>
<protein>
    <submittedName>
        <fullName evidence="8">Putative oxidoreductase YtbE</fullName>
        <ecNumber evidence="8">1.-.-.-</ecNumber>
    </submittedName>
</protein>
<keyword evidence="9" id="KW-1185">Reference proteome</keyword>
<dbReference type="OrthoDB" id="9804790at2"/>
<evidence type="ECO:0000256" key="5">
    <source>
        <dbReference type="PIRSR" id="PIRSR000097-2"/>
    </source>
</evidence>
<comment type="catalytic activity">
    <reaction evidence="3">
        <text>hydroxyacetone + NADP(+) = methylglyoxal + NADPH + H(+)</text>
        <dbReference type="Rhea" id="RHEA:27986"/>
        <dbReference type="ChEBI" id="CHEBI:15378"/>
        <dbReference type="ChEBI" id="CHEBI:17158"/>
        <dbReference type="ChEBI" id="CHEBI:27957"/>
        <dbReference type="ChEBI" id="CHEBI:57783"/>
        <dbReference type="ChEBI" id="CHEBI:58349"/>
    </reaction>
</comment>
<dbReference type="AlphaFoldDB" id="A0A5C5YS52"/>
<dbReference type="InterPro" id="IPR020471">
    <property type="entry name" value="AKR"/>
</dbReference>
<dbReference type="InterPro" id="IPR036812">
    <property type="entry name" value="NAD(P)_OxRdtase_dom_sf"/>
</dbReference>
<feature type="domain" description="NADP-dependent oxidoreductase" evidence="7">
    <location>
        <begin position="17"/>
        <end position="303"/>
    </location>
</feature>
<feature type="binding site" evidence="5">
    <location>
        <position position="112"/>
    </location>
    <ligand>
        <name>substrate</name>
    </ligand>
</feature>
<evidence type="ECO:0000259" key="7">
    <source>
        <dbReference type="Pfam" id="PF00248"/>
    </source>
</evidence>
<gene>
    <name evidence="8" type="primary">ytbE</name>
    <name evidence="8" type="ORF">Pla123a_22210</name>
</gene>
<evidence type="ECO:0000313" key="8">
    <source>
        <dbReference type="EMBL" id="TWT77560.1"/>
    </source>
</evidence>
<dbReference type="PRINTS" id="PR00069">
    <property type="entry name" value="ALDKETRDTASE"/>
</dbReference>
<evidence type="ECO:0000313" key="9">
    <source>
        <dbReference type="Proteomes" id="UP000318478"/>
    </source>
</evidence>
<accession>A0A5C5YS52</accession>
<comment type="similarity">
    <text evidence="1">Belongs to the aldo/keto reductase family.</text>
</comment>
<evidence type="ECO:0000256" key="6">
    <source>
        <dbReference type="PIRSR" id="PIRSR000097-3"/>
    </source>
</evidence>
<dbReference type="Pfam" id="PF00248">
    <property type="entry name" value="Aldo_ket_red"/>
    <property type="match status" value="1"/>
</dbReference>
<dbReference type="RefSeq" id="WP_146586795.1">
    <property type="nucleotide sequence ID" value="NZ_SJPO01000004.1"/>
</dbReference>
<evidence type="ECO:0000256" key="1">
    <source>
        <dbReference type="ARBA" id="ARBA00007905"/>
    </source>
</evidence>
<dbReference type="Gene3D" id="3.20.20.100">
    <property type="entry name" value="NADP-dependent oxidoreductase domain"/>
    <property type="match status" value="1"/>
</dbReference>
<organism evidence="8 9">
    <name type="scientific">Posidoniimonas polymericola</name>
    <dbReference type="NCBI Taxonomy" id="2528002"/>
    <lineage>
        <taxon>Bacteria</taxon>
        <taxon>Pseudomonadati</taxon>
        <taxon>Planctomycetota</taxon>
        <taxon>Planctomycetia</taxon>
        <taxon>Pirellulales</taxon>
        <taxon>Lacipirellulaceae</taxon>
        <taxon>Posidoniimonas</taxon>
    </lineage>
</organism>
<evidence type="ECO:0000256" key="4">
    <source>
        <dbReference type="PIRSR" id="PIRSR000097-1"/>
    </source>
</evidence>
<evidence type="ECO:0000256" key="2">
    <source>
        <dbReference type="ARBA" id="ARBA00023002"/>
    </source>
</evidence>
<dbReference type="PROSITE" id="PS00062">
    <property type="entry name" value="ALDOKETO_REDUCTASE_2"/>
    <property type="match status" value="1"/>
</dbReference>
<dbReference type="FunFam" id="3.20.20.100:FF:000002">
    <property type="entry name" value="2,5-diketo-D-gluconic acid reductase A"/>
    <property type="match status" value="1"/>
</dbReference>
<evidence type="ECO:0000256" key="3">
    <source>
        <dbReference type="ARBA" id="ARBA00049445"/>
    </source>
</evidence>
<name>A0A5C5YS52_9BACT</name>
<dbReference type="InterPro" id="IPR023210">
    <property type="entry name" value="NADP_OxRdtase_dom"/>
</dbReference>
<dbReference type="InterPro" id="IPR018170">
    <property type="entry name" value="Aldo/ket_reductase_CS"/>
</dbReference>
<dbReference type="GO" id="GO:1990002">
    <property type="term" value="F:methylglyoxal reductase (NADPH) (acetol producing) activity"/>
    <property type="evidence" value="ECO:0007669"/>
    <property type="project" value="RHEA"/>
</dbReference>
<keyword evidence="2 8" id="KW-0560">Oxidoreductase</keyword>
<feature type="site" description="Lowers pKa of active site Tyr" evidence="6">
    <location>
        <position position="79"/>
    </location>
</feature>
<feature type="active site" description="Proton donor" evidence="4">
    <location>
        <position position="50"/>
    </location>
</feature>
<dbReference type="PIRSF" id="PIRSF000097">
    <property type="entry name" value="AKR"/>
    <property type="match status" value="1"/>
</dbReference>
<dbReference type="SUPFAM" id="SSF51430">
    <property type="entry name" value="NAD(P)-linked oxidoreductase"/>
    <property type="match status" value="1"/>
</dbReference>
<dbReference type="EC" id="1.-.-.-" evidence="8"/>
<dbReference type="PANTHER" id="PTHR11732">
    <property type="entry name" value="ALDO/KETO REDUCTASE"/>
    <property type="match status" value="1"/>
</dbReference>
<sequence length="327" mass="36938">MSAETFTLASGGQLPAIGLGLWKLEDEKLGPIVRRAIELGYRHFDSACDYGNEPAFGAALEQSLADGLCKREDLWITSKLWNTYHAPEHVRPAIERTLSDLKLDSLDLYLIHFPIAQQFVPFDKRYPPGWFFDPEADEPAMEFDATPLHETWAAMESLVDAGLTRHIGVCNYNTALLHDLMNYARIRPDVLQVELHPLLTQERLVRFARERDITVTAFSPLGSPSYVPLGMAGEGESLLDHSTVKEIAARHSKSPAQVLLRWGVQRGTAVIPKTSNPERLEEDFAIFDFELTADQMQRIAELNQNRRFNDPGTFCEDAFNTFCPIYD</sequence>
<dbReference type="EMBL" id="SJPO01000004">
    <property type="protein sequence ID" value="TWT77560.1"/>
    <property type="molecule type" value="Genomic_DNA"/>
</dbReference>